<evidence type="ECO:0000256" key="1">
    <source>
        <dbReference type="ARBA" id="ARBA00022737"/>
    </source>
</evidence>
<feature type="domain" description="Nematode cuticle collagen N-terminal" evidence="4">
    <location>
        <begin position="10"/>
        <end position="62"/>
    </location>
</feature>
<reference evidence="6" key="3">
    <citation type="submission" date="2016-06" db="UniProtKB">
        <authorList>
            <consortium name="WormBaseParasite"/>
        </authorList>
    </citation>
    <scope>IDENTIFICATION</scope>
</reference>
<evidence type="ECO:0000256" key="3">
    <source>
        <dbReference type="SAM" id="Phobius"/>
    </source>
</evidence>
<keyword evidence="3" id="KW-1133">Transmembrane helix</keyword>
<dbReference type="InterPro" id="IPR002486">
    <property type="entry name" value="Col_cuticle_N"/>
</dbReference>
<feature type="region of interest" description="Disordered" evidence="2">
    <location>
        <begin position="306"/>
        <end position="354"/>
    </location>
</feature>
<dbReference type="PANTHER" id="PTHR24637:SF421">
    <property type="entry name" value="CUTICLE COLLAGEN DPY-2"/>
    <property type="match status" value="1"/>
</dbReference>
<dbReference type="PANTHER" id="PTHR24637">
    <property type="entry name" value="COLLAGEN"/>
    <property type="match status" value="1"/>
</dbReference>
<dbReference type="Pfam" id="PF01484">
    <property type="entry name" value="Col_cuticle_N"/>
    <property type="match status" value="1"/>
</dbReference>
<keyword evidence="3" id="KW-0472">Membrane</keyword>
<feature type="compositionally biased region" description="Low complexity" evidence="2">
    <location>
        <begin position="332"/>
        <end position="353"/>
    </location>
</feature>
<evidence type="ECO:0000256" key="2">
    <source>
        <dbReference type="SAM" id="MobiDB-lite"/>
    </source>
</evidence>
<reference evidence="5" key="1">
    <citation type="submission" date="2013-12" db="EMBL/GenBank/DDBJ databases">
        <authorList>
            <person name="Aslett M."/>
        </authorList>
    </citation>
    <scope>NUCLEOTIDE SEQUENCE [LARGE SCALE GENOMIC DNA]</scope>
    <source>
        <strain evidence="5">Lindley</strain>
    </source>
</reference>
<dbReference type="AlphaFoldDB" id="A0A183C4R7"/>
<name>A0A183C4R7_GLOPA</name>
<feature type="region of interest" description="Disordered" evidence="2">
    <location>
        <begin position="91"/>
        <end position="126"/>
    </location>
</feature>
<accession>A0A183C4R7</accession>
<dbReference type="WBParaSite" id="GPLIN_000786100">
    <property type="protein sequence ID" value="GPLIN_000786100"/>
    <property type="gene ID" value="GPLIN_000786100"/>
</dbReference>
<evidence type="ECO:0000313" key="6">
    <source>
        <dbReference type="WBParaSite" id="GPLIN_000786100"/>
    </source>
</evidence>
<evidence type="ECO:0000259" key="4">
    <source>
        <dbReference type="SMART" id="SM01088"/>
    </source>
</evidence>
<reference evidence="5" key="2">
    <citation type="submission" date="2014-05" db="EMBL/GenBank/DDBJ databases">
        <title>The genome and life-stage specific transcriptomes of Globodera pallida elucidate key aspects of plant parasitism by a cyst nematode.</title>
        <authorList>
            <person name="Cotton J.A."/>
            <person name="Lilley C.J."/>
            <person name="Jones L.M."/>
            <person name="Kikuchi T."/>
            <person name="Reid A.J."/>
            <person name="Thorpe P."/>
            <person name="Tsai I.J."/>
            <person name="Beasley H."/>
            <person name="Blok V."/>
            <person name="Cock P.J.A."/>
            <person name="Van den Akker S.E."/>
            <person name="Holroyd N."/>
            <person name="Hunt M."/>
            <person name="Mantelin S."/>
            <person name="Naghra H."/>
            <person name="Pain A."/>
            <person name="Palomares-Rius J.E."/>
            <person name="Zarowiecki M."/>
            <person name="Berriman M."/>
            <person name="Jones J.T."/>
            <person name="Urwin P.E."/>
        </authorList>
    </citation>
    <scope>NUCLEOTIDE SEQUENCE [LARGE SCALE GENOMIC DNA]</scope>
    <source>
        <strain evidence="5">Lindley</strain>
    </source>
</reference>
<keyword evidence="3" id="KW-0812">Transmembrane</keyword>
<sequence>MENCGDLPKSCLMAAAIFSTISFAALLIGVPLMLNDVATLQFELAQQQKIYKEMSNNMWHDVMGQGEMIRMERANANVRSRRQYDHFLNDGDITGGNCAQGPQGASGTPGEPGQDGTAGVPGAPGQPGMALPPLNELAPAPAAASAYKLEEATAGAGTNAGGVTVPAVVITVAHSLTSRLDRLDHQAIRESVALAARKGPKENLVHQGVMDCLEMRVQKGKSDIKVTLVKPGLKDHRARTALGIPAVCPVRRARLAHRGRLVMKVRPVNVAMMRSLASPESLALKDHRASRAKTVFLERRDHLEPKANDHFLNDGDNCAQGPQGASGTPGEPGQDGTAGAPGAPGQPGVALPPLNELAPATASAYKLEEATAGAGTNAGGVTVPAVVITVAHSLTSRLDRLDHQAIRESVALAARKGPKENLVHQGVMDCLEMRVQKGKSDIKVTLVKPGLKDHRARTALGIPAVCPVRRARLAHRGRLVMKVRPVNVAMMRSLASPESQAHKDHRASRAKTVFLERRDHLEPKEPTRNIVLAQNGRMVSHRNMLGPANLKVQLLFQLVELEVIHTLKPLLFLRDTKAIIPIAR</sequence>
<feature type="transmembrane region" description="Helical" evidence="3">
    <location>
        <begin position="12"/>
        <end position="34"/>
    </location>
</feature>
<dbReference type="Proteomes" id="UP000050741">
    <property type="component" value="Unassembled WGS sequence"/>
</dbReference>
<organism evidence="5 6">
    <name type="scientific">Globodera pallida</name>
    <name type="common">Potato cyst nematode worm</name>
    <name type="synonym">Heterodera pallida</name>
    <dbReference type="NCBI Taxonomy" id="36090"/>
    <lineage>
        <taxon>Eukaryota</taxon>
        <taxon>Metazoa</taxon>
        <taxon>Ecdysozoa</taxon>
        <taxon>Nematoda</taxon>
        <taxon>Chromadorea</taxon>
        <taxon>Rhabditida</taxon>
        <taxon>Tylenchina</taxon>
        <taxon>Tylenchomorpha</taxon>
        <taxon>Tylenchoidea</taxon>
        <taxon>Heteroderidae</taxon>
        <taxon>Heteroderinae</taxon>
        <taxon>Globodera</taxon>
    </lineage>
</organism>
<keyword evidence="1" id="KW-0677">Repeat</keyword>
<evidence type="ECO:0000313" key="5">
    <source>
        <dbReference type="Proteomes" id="UP000050741"/>
    </source>
</evidence>
<keyword evidence="5" id="KW-1185">Reference proteome</keyword>
<proteinExistence type="predicted"/>
<dbReference type="GO" id="GO:0042302">
    <property type="term" value="F:structural constituent of cuticle"/>
    <property type="evidence" value="ECO:0007669"/>
    <property type="project" value="InterPro"/>
</dbReference>
<protein>
    <submittedName>
        <fullName evidence="6">Col_cuticle_N domain-containing protein</fullName>
    </submittedName>
</protein>
<dbReference type="SMART" id="SM01088">
    <property type="entry name" value="Col_cuticle_N"/>
    <property type="match status" value="1"/>
</dbReference>